<evidence type="ECO:0000313" key="24">
    <source>
        <dbReference type="Proteomes" id="UP000515126"/>
    </source>
</evidence>
<dbReference type="FunFam" id="3.40.50.410:FF:000083">
    <property type="entry name" value="Poly [ADP-ribose] polymerase"/>
    <property type="match status" value="1"/>
</dbReference>
<keyword evidence="13" id="KW-0687">Ribonucleoprotein</keyword>
<dbReference type="GO" id="GO:0005876">
    <property type="term" value="C:spindle microtubule"/>
    <property type="evidence" value="ECO:0007669"/>
    <property type="project" value="Ensembl"/>
</dbReference>
<comment type="catalytic activity">
    <reaction evidence="2">
        <text>L-glutamyl-[protein] + NAD(+) = 5-O-(ADP-D-ribosyl)-L-glutamyl-[protein] + nicotinamide</text>
        <dbReference type="Rhea" id="RHEA:58224"/>
        <dbReference type="Rhea" id="RHEA-COMP:10208"/>
        <dbReference type="Rhea" id="RHEA-COMP:15089"/>
        <dbReference type="ChEBI" id="CHEBI:17154"/>
        <dbReference type="ChEBI" id="CHEBI:29973"/>
        <dbReference type="ChEBI" id="CHEBI:57540"/>
        <dbReference type="ChEBI" id="CHEBI:142540"/>
    </reaction>
</comment>
<dbReference type="SMART" id="SM00609">
    <property type="entry name" value="VIT"/>
    <property type="match status" value="1"/>
</dbReference>
<feature type="region of interest" description="Disordered" evidence="18">
    <location>
        <begin position="1470"/>
        <end position="1598"/>
    </location>
</feature>
<dbReference type="InterPro" id="IPR036465">
    <property type="entry name" value="vWFA_dom_sf"/>
</dbReference>
<comment type="subcellular location">
    <subcellularLocation>
        <location evidence="4">Cytoplasm</location>
    </subcellularLocation>
    <subcellularLocation>
        <location evidence="3">Nucleus</location>
    </subcellularLocation>
</comment>
<keyword evidence="5" id="KW-0488">Methylation</keyword>
<gene>
    <name evidence="25" type="primary">Parp4</name>
</gene>
<evidence type="ECO:0000256" key="13">
    <source>
        <dbReference type="ARBA" id="ARBA00023274"/>
    </source>
</evidence>
<dbReference type="GO" id="GO:0016779">
    <property type="term" value="F:nucleotidyltransferase activity"/>
    <property type="evidence" value="ECO:0007669"/>
    <property type="project" value="UniProtKB-KW"/>
</dbReference>
<dbReference type="PANTHER" id="PTHR46530:SF1">
    <property type="entry name" value="PROTEIN MONO-ADP-RIBOSYLTRANSFERASE PARP4"/>
    <property type="match status" value="1"/>
</dbReference>
<dbReference type="PROSITE" id="PS51059">
    <property type="entry name" value="PARP_CATALYTIC"/>
    <property type="match status" value="1"/>
</dbReference>
<dbReference type="InterPro" id="IPR058904">
    <property type="entry name" value="PARP4_MVP-ID"/>
</dbReference>
<dbReference type="FunFam" id="3.40.50.10190:FF:000065">
    <property type="entry name" value="Poly [ADP-ribose] polymerase"/>
    <property type="match status" value="1"/>
</dbReference>
<proteinExistence type="inferred from homology"/>
<dbReference type="Pfam" id="PF26156">
    <property type="entry name" value="PARP4_MVP-ID"/>
    <property type="match status" value="1"/>
</dbReference>
<dbReference type="Gene3D" id="3.90.228.10">
    <property type="match status" value="1"/>
</dbReference>
<feature type="region of interest" description="Disordered" evidence="18">
    <location>
        <begin position="1372"/>
        <end position="1419"/>
    </location>
</feature>
<feature type="domain" description="VIT" evidence="23">
    <location>
        <begin position="600"/>
        <end position="728"/>
    </location>
</feature>
<evidence type="ECO:0000259" key="20">
    <source>
        <dbReference type="PROSITE" id="PS50234"/>
    </source>
</evidence>
<evidence type="ECO:0000259" key="19">
    <source>
        <dbReference type="PROSITE" id="PS50172"/>
    </source>
</evidence>
<evidence type="ECO:0000259" key="22">
    <source>
        <dbReference type="PROSITE" id="PS51060"/>
    </source>
</evidence>
<dbReference type="Pfam" id="PF08487">
    <property type="entry name" value="VIT"/>
    <property type="match status" value="1"/>
</dbReference>
<evidence type="ECO:0000256" key="4">
    <source>
        <dbReference type="ARBA" id="ARBA00004496"/>
    </source>
</evidence>
<evidence type="ECO:0000256" key="8">
    <source>
        <dbReference type="ARBA" id="ARBA00022676"/>
    </source>
</evidence>
<feature type="compositionally biased region" description="Pro residues" evidence="18">
    <location>
        <begin position="1497"/>
        <end position="1537"/>
    </location>
</feature>
<dbReference type="GO" id="GO:0019899">
    <property type="term" value="F:enzyme binding"/>
    <property type="evidence" value="ECO:0007669"/>
    <property type="project" value="Ensembl"/>
</dbReference>
<dbReference type="Pfam" id="PF00644">
    <property type="entry name" value="PARP"/>
    <property type="match status" value="1"/>
</dbReference>
<evidence type="ECO:0000256" key="6">
    <source>
        <dbReference type="ARBA" id="ARBA00022490"/>
    </source>
</evidence>
<dbReference type="InterPro" id="IPR058905">
    <property type="entry name" value="WGR-like_PARP4"/>
</dbReference>
<comment type="function">
    <text evidence="15">Mono-ADP-ribosyltransferase that mediates mono-ADP-ribosylation of target proteins.</text>
</comment>
<dbReference type="GO" id="GO:0006954">
    <property type="term" value="P:inflammatory response"/>
    <property type="evidence" value="ECO:0007669"/>
    <property type="project" value="Ensembl"/>
</dbReference>
<feature type="region of interest" description="Disordered" evidence="18">
    <location>
        <begin position="92"/>
        <end position="132"/>
    </location>
</feature>
<sequence length="1954" mass="213998">MTLGIFANCIFCLKVKYLPRQQKKKLQTDIKENGGKFSFLLNPQCTHVIIDSADVLSPCHLNSIQKNDVQIANPAFIQDSVRQRRLLDVRNYDPMSPAPAAPPAERSKSEVQSEYLPSDNTPEKGDTEVTEVSAENVEIPPFLQDFEVVKYNILEKVGGPETVVVELQSSQDPESCPFVITAHFLLADQKTRRESTGKQTSEGAIEYYESYVEDLKRQGFLLQEHFTAEATQLASEKLQALLLEEVISSGTLSQEVSDLLEVIWTEALGHLENTLLKPVNSVSLNDVSKAEGILLLVKTALKNGDSPGQLQKMMAEFYRLLPHRHPASEEVNLRLLAQKENLCQLVRDMVNVCETNLSKPNPPSLAKYRALRCKIEHVDQNTEEFSRVRKEVLQNNRSEQPVDILQIFRVGRVNEATEFLSKLGNVRLLFHGSPVRNILGILSRGLLLPKVAEDRGVQRTDVGNLGSGIYFSDSLSTSIKYAQAGEIDGSRLLVVCDVALGKCVNLFKKDFSLTEAPPGYDSVHGVSETTSVPTDFQDDEFVVYKTNQVKMKYIVKFCTPGDQIKEFHPHENTEVEEQRAELSSVPEAGDFQLPDIKPFTNIKAGLQDASANSVPLDSVHIKGRVIDFIAQVIVFQTYTNQSHVPIEAKYIFPLDDKAAVCGFEAFINGKHIVGEIKEKEVARQEYREAVSQGHGAYLMDQDTPDVFTVSVGNLPPRAKVLIKITYITELSIQSPVAIFFIPGTVAPWQQDKALNENLQDTVETIRIKEIGAEQSFSLAMSIEMPYMIEFISSDTHELRQKSTDCKAVVSTVEGSSLDSGGFSLHIGLRDAYLPRMWVEKHPEKESEACMLVFQPELADVLSNLHGKNEVIICLDCSSSMEGVTFTQAKQVALYALSLLGEEQKVNIMQFGTGYKELFSYPKCITDSKMATEFIMSAAPSMGNTDFWKVLRYLSLLYPSEGFRNILLISDGHLQSESLTLQLVKRNIQHTRVFTCAVGSTANRHILRTLSQCGAGVFEYFNSKSKHSWKKQIEAQMTRIRSPSCHSVSVKWQQLSRDAPEPLQAPAWVPSLFHNDRLLVYGFIPHCTQATLQAFIQEKEFCTMVSTTELQKTTGTMIHKLAARALIRDYEDGILHDDETSHEMKKNIMKSLIIELSKENSLITQFTSFVAVEKRDVNETPFANVPNISELVAKEDVDFLPYVSWQEKQPGASISQTEIDSSRLKHSELTDGHGVLQPFSVSSEGNEEPSLLLAAKKRKIKTIKTSSLDVSEDFEDRTAVAQPPATAQSLNFHLPLSVCPQLKAVGQQLHGIRLEPKQRGGFQKLLMAKKCRNVPASLVSSAPAVTAEFSYLSACSSSSAFLSPLCDIPSSLPPHPLGGTHPPPPLPLPDGTHLPSPLFGSTHPPPPPPIPGGTLISPPPPIPGDTLIPPPSSLFGGTHLPPPPLLSAGTHIPPPPLLSAGTHIPPPTLLSAGTHIPPPIPGGTLIPPPSSLFGGTHLPPPPPLPGGTHIPPPPPIPDGTLISPPPPIPGGTLIPPPSSLFGGTHLPPPPLLSAGTHIPPPPPSPGSTHPPPPSSLFGGTHLPPAPPAGTQFSLSPIGFIPPKLGPPKLSLKLAGDTNIHDSEPPLLSFKDFSSRNMGFSCGTAFSGSFGSSKDFDPGKFSQGPNNISFSPKAPEIGVLHRSPFCSPPKPPSAPPLVTNVLCSEVPQSSFLNLQSAAVHQSPINRVSEISMQSVESALPLDYSSRDGSSYFALEGAEDSLGGSSFETDIDEAAAFTAIGLLTSIETFSDEECTFCDEDQESPVPWASLFALQTEDGFWKLTPELGLILNLNVNALLTSLEEKGIRSLGTKGRERLLDLIATLLVLQFLYTKLEQEGMVAKSLIKMDDAFISRNIPWAFENIKKAREWARRTEGQYPSICQRLELGKDWEAATKQLLGIQPQANTSLHRILHYSQG</sequence>
<protein>
    <recommendedName>
        <fullName evidence="17">Poly [ADP-ribose] polymerase</fullName>
        <shortName evidence="17">PARP</shortName>
        <ecNumber evidence="17">2.4.2.-</ecNumber>
    </recommendedName>
</protein>
<dbReference type="SUPFAM" id="SSF53300">
    <property type="entry name" value="vWA-like"/>
    <property type="match status" value="1"/>
</dbReference>
<comment type="similarity">
    <text evidence="14">Belongs to the ARTD/PARP family.</text>
</comment>
<dbReference type="InterPro" id="IPR004102">
    <property type="entry name" value="Poly(ADP-ribose)pol_reg_dom"/>
</dbReference>
<dbReference type="CDD" id="cd01437">
    <property type="entry name" value="parp_like"/>
    <property type="match status" value="1"/>
</dbReference>
<dbReference type="SUPFAM" id="SSF52113">
    <property type="entry name" value="BRCT domain"/>
    <property type="match status" value="1"/>
</dbReference>
<dbReference type="SMART" id="SM00292">
    <property type="entry name" value="BRCT"/>
    <property type="match status" value="1"/>
</dbReference>
<dbReference type="SUPFAM" id="SSF56399">
    <property type="entry name" value="ADP-ribosylation"/>
    <property type="match status" value="1"/>
</dbReference>
<dbReference type="Pfam" id="PF26166">
    <property type="entry name" value="WGR-like_PARP4"/>
    <property type="match status" value="1"/>
</dbReference>
<dbReference type="GO" id="GO:0003950">
    <property type="term" value="F:NAD+ poly-ADP-ribosyltransferase activity"/>
    <property type="evidence" value="ECO:0007669"/>
    <property type="project" value="UniProtKB-UniRule"/>
</dbReference>
<comment type="catalytic activity">
    <reaction evidence="1">
        <text>L-aspartyl-[protein] + NAD(+) = 4-O-(ADP-D-ribosyl)-L-aspartyl-[protein] + nicotinamide</text>
        <dbReference type="Rhea" id="RHEA:54424"/>
        <dbReference type="Rhea" id="RHEA-COMP:9867"/>
        <dbReference type="Rhea" id="RHEA-COMP:13832"/>
        <dbReference type="ChEBI" id="CHEBI:17154"/>
        <dbReference type="ChEBI" id="CHEBI:29961"/>
        <dbReference type="ChEBI" id="CHEBI:57540"/>
        <dbReference type="ChEBI" id="CHEBI:138102"/>
    </reaction>
</comment>
<dbReference type="KEGG" id="mcal:110308957"/>
<dbReference type="Proteomes" id="UP000515126">
    <property type="component" value="Chromosome 14"/>
</dbReference>
<evidence type="ECO:0000256" key="1">
    <source>
        <dbReference type="ARBA" id="ARBA00000438"/>
    </source>
</evidence>
<dbReference type="InterPro" id="IPR002035">
    <property type="entry name" value="VWF_A"/>
</dbReference>
<feature type="domain" description="PARP alpha-helical" evidence="22">
    <location>
        <begin position="235"/>
        <end position="363"/>
    </location>
</feature>
<name>A0A6P7PVX8_MUSCR</name>
<dbReference type="InterPro" id="IPR012317">
    <property type="entry name" value="Poly(ADP-ribose)pol_cat_dom"/>
</dbReference>
<evidence type="ECO:0000256" key="16">
    <source>
        <dbReference type="ARBA" id="ARBA00063924"/>
    </source>
</evidence>
<dbReference type="Pfam" id="PF06346">
    <property type="entry name" value="Drf_FH1"/>
    <property type="match status" value="1"/>
</dbReference>
<keyword evidence="24" id="KW-1185">Reference proteome</keyword>
<evidence type="ECO:0000256" key="10">
    <source>
        <dbReference type="ARBA" id="ARBA00022695"/>
    </source>
</evidence>
<reference evidence="25" key="1">
    <citation type="submission" date="2025-08" db="UniProtKB">
        <authorList>
            <consortium name="RefSeq"/>
        </authorList>
    </citation>
    <scope>IDENTIFICATION</scope>
</reference>
<dbReference type="PROSITE" id="PS50234">
    <property type="entry name" value="VWFA"/>
    <property type="match status" value="1"/>
</dbReference>
<keyword evidence="9 17" id="KW-0808">Transferase</keyword>
<dbReference type="PROSITE" id="PS51468">
    <property type="entry name" value="VIT"/>
    <property type="match status" value="1"/>
</dbReference>
<evidence type="ECO:0000256" key="5">
    <source>
        <dbReference type="ARBA" id="ARBA00022481"/>
    </source>
</evidence>
<evidence type="ECO:0000256" key="7">
    <source>
        <dbReference type="ARBA" id="ARBA00022553"/>
    </source>
</evidence>
<keyword evidence="8 17" id="KW-0328">Glycosyltransferase</keyword>
<dbReference type="InterPro" id="IPR001357">
    <property type="entry name" value="BRCT_dom"/>
</dbReference>
<evidence type="ECO:0000256" key="3">
    <source>
        <dbReference type="ARBA" id="ARBA00004123"/>
    </source>
</evidence>
<dbReference type="EC" id="2.4.2.-" evidence="17"/>
<dbReference type="Pfam" id="PF13768">
    <property type="entry name" value="VWA_3"/>
    <property type="match status" value="1"/>
</dbReference>
<dbReference type="InterPro" id="IPR013694">
    <property type="entry name" value="VIT"/>
</dbReference>
<keyword evidence="12" id="KW-0539">Nucleus</keyword>
<dbReference type="InterPro" id="IPR011004">
    <property type="entry name" value="Trimer_LpxA-like_sf"/>
</dbReference>
<keyword evidence="7" id="KW-0597">Phosphoprotein</keyword>
<feature type="domain" description="BRCT" evidence="19">
    <location>
        <begin position="1"/>
        <end position="94"/>
    </location>
</feature>
<dbReference type="SUPFAM" id="SSF47587">
    <property type="entry name" value="Domain of poly(ADP-ribose) polymerase"/>
    <property type="match status" value="1"/>
</dbReference>
<keyword evidence="11 17" id="KW-0520">NAD</keyword>
<dbReference type="PROSITE" id="PS51060">
    <property type="entry name" value="PARP_ALPHA_HD"/>
    <property type="match status" value="1"/>
</dbReference>
<accession>A0A6P7PVX8</accession>
<organism evidence="24 25">
    <name type="scientific">Mus caroli</name>
    <name type="common">Ryukyu mouse</name>
    <name type="synonym">Ricefield mouse</name>
    <dbReference type="NCBI Taxonomy" id="10089"/>
    <lineage>
        <taxon>Eukaryota</taxon>
        <taxon>Metazoa</taxon>
        <taxon>Chordata</taxon>
        <taxon>Craniata</taxon>
        <taxon>Vertebrata</taxon>
        <taxon>Euteleostomi</taxon>
        <taxon>Mammalia</taxon>
        <taxon>Eutheria</taxon>
        <taxon>Euarchontoglires</taxon>
        <taxon>Glires</taxon>
        <taxon>Rodentia</taxon>
        <taxon>Myomorpha</taxon>
        <taxon>Muroidea</taxon>
        <taxon>Muridae</taxon>
        <taxon>Murinae</taxon>
        <taxon>Mus</taxon>
        <taxon>Mus</taxon>
    </lineage>
</organism>
<evidence type="ECO:0000256" key="2">
    <source>
        <dbReference type="ARBA" id="ARBA00000459"/>
    </source>
</evidence>
<comment type="subunit">
    <text evidence="16">Component of the vault ribonucleoprotein particle, at least composed of MVP, PARP4 and one or more vault RNAs (vRNAs). Interacts with TEP1.</text>
</comment>
<dbReference type="Gene3D" id="3.40.50.10190">
    <property type="entry name" value="BRCT domain"/>
    <property type="match status" value="1"/>
</dbReference>
<evidence type="ECO:0000256" key="17">
    <source>
        <dbReference type="RuleBase" id="RU362114"/>
    </source>
</evidence>
<dbReference type="CTD" id="143"/>
<dbReference type="GO" id="GO:0005829">
    <property type="term" value="C:cytosol"/>
    <property type="evidence" value="ECO:0007669"/>
    <property type="project" value="Ensembl"/>
</dbReference>
<feature type="compositionally biased region" description="Pro residues" evidence="18">
    <location>
        <begin position="1475"/>
        <end position="1489"/>
    </location>
</feature>
<dbReference type="CDD" id="cd00198">
    <property type="entry name" value="vWFA"/>
    <property type="match status" value="1"/>
</dbReference>
<dbReference type="Pfam" id="PF00533">
    <property type="entry name" value="BRCT"/>
    <property type="match status" value="1"/>
</dbReference>
<evidence type="ECO:0000256" key="9">
    <source>
        <dbReference type="ARBA" id="ARBA00022679"/>
    </source>
</evidence>
<feature type="compositionally biased region" description="Low complexity" evidence="18">
    <location>
        <begin position="1388"/>
        <end position="1401"/>
    </location>
</feature>
<feature type="domain" description="PARP catalytic" evidence="21">
    <location>
        <begin position="362"/>
        <end position="566"/>
    </location>
</feature>
<evidence type="ECO:0000259" key="23">
    <source>
        <dbReference type="PROSITE" id="PS51468"/>
    </source>
</evidence>
<evidence type="ECO:0000256" key="12">
    <source>
        <dbReference type="ARBA" id="ARBA00023242"/>
    </source>
</evidence>
<evidence type="ECO:0000256" key="18">
    <source>
        <dbReference type="SAM" id="MobiDB-lite"/>
    </source>
</evidence>
<feature type="compositionally biased region" description="Pro residues" evidence="18">
    <location>
        <begin position="1402"/>
        <end position="1419"/>
    </location>
</feature>
<keyword evidence="6" id="KW-0963">Cytoplasm</keyword>
<feature type="compositionally biased region" description="Pro residues" evidence="18">
    <location>
        <begin position="1372"/>
        <end position="1387"/>
    </location>
</feature>
<evidence type="ECO:0000256" key="15">
    <source>
        <dbReference type="ARBA" id="ARBA00055359"/>
    </source>
</evidence>
<evidence type="ECO:0000256" key="11">
    <source>
        <dbReference type="ARBA" id="ARBA00023027"/>
    </source>
</evidence>
<dbReference type="Gene3D" id="3.40.50.410">
    <property type="entry name" value="von Willebrand factor, type A domain"/>
    <property type="match status" value="1"/>
</dbReference>
<feature type="domain" description="VWFA" evidence="20">
    <location>
        <begin position="869"/>
        <end position="1039"/>
    </location>
</feature>
<dbReference type="SMART" id="SM00327">
    <property type="entry name" value="VWA"/>
    <property type="match status" value="1"/>
</dbReference>
<dbReference type="GO" id="GO:1990404">
    <property type="term" value="F:NAD+-protein mono-ADP-ribosyltransferase activity"/>
    <property type="evidence" value="ECO:0007669"/>
    <property type="project" value="Ensembl"/>
</dbReference>
<dbReference type="GeneID" id="110308957"/>
<dbReference type="InterPro" id="IPR031273">
    <property type="entry name" value="PARP4"/>
</dbReference>
<dbReference type="FunFam" id="3.90.228.10:FF:000013">
    <property type="entry name" value="Poly [ADP-ribose] polymerase"/>
    <property type="match status" value="1"/>
</dbReference>
<dbReference type="InterPro" id="IPR036616">
    <property type="entry name" value="Poly(ADP-ribose)pol_reg_dom_sf"/>
</dbReference>
<evidence type="ECO:0000256" key="14">
    <source>
        <dbReference type="ARBA" id="ARBA00024347"/>
    </source>
</evidence>
<dbReference type="GO" id="GO:1990904">
    <property type="term" value="C:ribonucleoprotein complex"/>
    <property type="evidence" value="ECO:0007669"/>
    <property type="project" value="UniProtKB-KW"/>
</dbReference>
<dbReference type="PANTHER" id="PTHR46530">
    <property type="entry name" value="PROTEIN MONO-ADP-RIBOSYLTRANSFERASE PARP4"/>
    <property type="match status" value="1"/>
</dbReference>
<evidence type="ECO:0000313" key="25">
    <source>
        <dbReference type="RefSeq" id="XP_029325043.1"/>
    </source>
</evidence>
<dbReference type="RefSeq" id="XP_029325043.1">
    <property type="nucleotide sequence ID" value="XM_029469183.1"/>
</dbReference>
<dbReference type="SUPFAM" id="SSF51161">
    <property type="entry name" value="Trimeric LpxA-like enzymes"/>
    <property type="match status" value="1"/>
</dbReference>
<dbReference type="GO" id="GO:0005654">
    <property type="term" value="C:nucleoplasm"/>
    <property type="evidence" value="ECO:0007669"/>
    <property type="project" value="Ensembl"/>
</dbReference>
<feature type="compositionally biased region" description="Pro residues" evidence="18">
    <location>
        <begin position="1557"/>
        <end position="1573"/>
    </location>
</feature>
<keyword evidence="10" id="KW-0548">Nucleotidyltransferase</keyword>
<evidence type="ECO:0000259" key="21">
    <source>
        <dbReference type="PROSITE" id="PS51059"/>
    </source>
</evidence>
<dbReference type="InterPro" id="IPR036420">
    <property type="entry name" value="BRCT_dom_sf"/>
</dbReference>
<dbReference type="PROSITE" id="PS50172">
    <property type="entry name" value="BRCT"/>
    <property type="match status" value="1"/>
</dbReference>